<dbReference type="InterPro" id="IPR019775">
    <property type="entry name" value="WD40_repeat_CS"/>
</dbReference>
<feature type="repeat" description="WD" evidence="3">
    <location>
        <begin position="1302"/>
        <end position="1343"/>
    </location>
</feature>
<dbReference type="PROSITE" id="PS50082">
    <property type="entry name" value="WD_REPEATS_2"/>
    <property type="match status" value="13"/>
</dbReference>
<keyword evidence="8" id="KW-1185">Reference proteome</keyword>
<sequence length="1905" mass="207068">MVGHGERVDPERPIDFFISYSPADERWASWIAWQLEAAGHRTLIQAWDFVPGTNFIDFMHRGIRDATVVVAVLSRNYLKSRYGTLEWQATLRTDPGKLVTVRIEDCPVDGLLATITWVDLAGLAEGHAARQTLLGRLRETLDGRAKPAVEPGFPTGSPQLPEPPRVPSAAEPSRTRRTPLAEPAYPPAGLSAPAGRDSVTVLHVPGPRFGRGTVGAGEPLTASELQSRIRANVSRLTDSGVPEPDLIVVSGDLTESARPAQVDEALNFLAGLRVLLGLEPHRMIVVPGRRDVSKAACHAYFLQCESRDRQPQEPYFPKLEQFAELFGELYQGLDGPVFDIAQPWTLFAIPELRVAVAGMNSTMAASHRPEDDYGQLGEAQAAWFAERLRPFESSGWLRLGVLCHDPTPGGRLPGPDPVLLADADLLDRLLGGRLNLVLHGPGPGGTRIDFLDSGLPAVSGAGPGRDEIIQVTAEGLRRFSVQEDRVGERAERLARKWQAVGAAFTAPATGVAELGGQVPGPEPELLPATDPHGRLLDRVAEVCAARYENAKIRRIDAKPPHLLVTRQNERITAQWRVGAHAGEVTREVVDDFLRHDPPPGSELVFQGPAPTRSLRDETARRGVRLRSFTEFQGLLDLDEYVAEQTMRLRTDRRYPPDLYVPQRFRELDRPDNDVRDDLADELVRLVTGDYGRFVLVLGDFGRGKTFVLREVARRIAETVPAVIPLLIELRELDKAHTVDGLVAAHLANHGEELIDLKALHYMLREGRIVLLFDGFDELVTRVTYERAADHLDTLLQAARDKAKIIIASRTQHFKSHAQVFTALGERVGLMPHRRIFGIEDFTPEQIRSYLVNRYEGDEEKAEARLALISGIQDLLGLSRNPRMLSFIADLDSERVQAAVRARHTLSAAGLYREILQNWLTFEARRAEGGPGSMHGLDLDDLWLAVTTLALRLWEAGESFIGLAELHEVADTLSGLAGGRLSRSQTAHAVGAGSLLVRTDDGLFGFIHVSVMEWLVANAIAGQFFSGVTAPRELARRPLSQLTIDFLCDIADTRACQAWADGVLADRRASDAARTNAIKVTTRLRTPASADLRGASLQGEDLSYRDLQEVDLTGADLSRARLVGTNLTRAVLRDACLVRARLDEAQLAGADLRGADLTGARLRGADLTGAAVTGARWRRAALIAATGLPDARELHGAAIAPGQQVDTELAPSSIGVRHGFHAEFGRLPQVLAYSPDGGTLAIGSDDGGVLLCDTASGLPLRTLQGHRDRVYSVTYGENFLVTGSADGNVRVWDAATGDPLLILEGHHEWPWPVVLDPSGERLATGDADGVLRLWDLPSGRLRHELPGGRGFIFSMAFHGEKLATSYSDGSVRLWDTASGASLGELTGAEGSVYRVAFSPSGDLLATGGQDGAVRLWDPRTGRGLADLPGHTGGVYTLAFHPAGRRLVSGDTDGGVRVWDLDEKQCARILAGHPAAIYWVTFSPSGALVATGDSAGTVILWDGETGQVRHRLTGHLGSVWPFAFRPDGGQLAIGDDQFTTRLWDPETGQCRHTLTGHGRRVTGVRFSADGSLLATTGNDGVARLWDPVTGRQVEELFGSPDRLLTVEDTAFSPAAPRLATVTNDGRINLFNVDTGGYERHLNVESAPVWTVAFSPSGDELATANDDDTVRIWYRITGRLLQTLADHHGRVRSIAFSPDGKWLATGCDDSKVRLWEAGTGRLVRVLSGHTDRVYSVAFGNGVLASASWDTTARVWDLETGRVRQVLTRHIDRLRTLAFSPSGDLLATAGNDLVIHLWDPETGAHLHTLVGHNRDVLSVQFSPSGDLLASAGDDGTVRLWSVTGREANARLTLLGLPEGWAALAPDGRYKLDGDPGGQFWHVIGMCRFETGELDASLPGIRRLPIDVPF</sequence>
<feature type="repeat" description="WD" evidence="3">
    <location>
        <begin position="1262"/>
        <end position="1301"/>
    </location>
</feature>
<feature type="repeat" description="WD" evidence="3">
    <location>
        <begin position="1510"/>
        <end position="1551"/>
    </location>
</feature>
<dbReference type="Pfam" id="PF05729">
    <property type="entry name" value="NACHT"/>
    <property type="match status" value="1"/>
</dbReference>
<dbReference type="Gene3D" id="3.40.50.10140">
    <property type="entry name" value="Toll/interleukin-1 receptor homology (TIR) domain"/>
    <property type="match status" value="1"/>
</dbReference>
<evidence type="ECO:0000259" key="6">
    <source>
        <dbReference type="PROSITE" id="PS50837"/>
    </source>
</evidence>
<dbReference type="GO" id="GO:0007165">
    <property type="term" value="P:signal transduction"/>
    <property type="evidence" value="ECO:0007669"/>
    <property type="project" value="InterPro"/>
</dbReference>
<feature type="repeat" description="WD" evidence="3">
    <location>
        <begin position="1468"/>
        <end position="1509"/>
    </location>
</feature>
<dbReference type="Pfam" id="PF00805">
    <property type="entry name" value="Pentapeptide"/>
    <property type="match status" value="1"/>
</dbReference>
<proteinExistence type="predicted"/>
<feature type="repeat" description="WD" evidence="3">
    <location>
        <begin position="1763"/>
        <end position="1804"/>
    </location>
</feature>
<name>A0A9W6VEE8_9PSEU</name>
<evidence type="ECO:0000313" key="7">
    <source>
        <dbReference type="EMBL" id="GLY65705.1"/>
    </source>
</evidence>
<dbReference type="SUPFAM" id="SSF50978">
    <property type="entry name" value="WD40 repeat-like"/>
    <property type="match status" value="3"/>
</dbReference>
<organism evidence="7 8">
    <name type="scientific">Amycolatopsis taiwanensis</name>
    <dbReference type="NCBI Taxonomy" id="342230"/>
    <lineage>
        <taxon>Bacteria</taxon>
        <taxon>Bacillati</taxon>
        <taxon>Actinomycetota</taxon>
        <taxon>Actinomycetes</taxon>
        <taxon>Pseudonocardiales</taxon>
        <taxon>Pseudonocardiaceae</taxon>
        <taxon>Amycolatopsis</taxon>
    </lineage>
</organism>
<feature type="repeat" description="WD" evidence="3">
    <location>
        <begin position="1805"/>
        <end position="1846"/>
    </location>
</feature>
<dbReference type="InterPro" id="IPR001680">
    <property type="entry name" value="WD40_rpt"/>
</dbReference>
<dbReference type="PROSITE" id="PS50294">
    <property type="entry name" value="WD_REPEATS_REGION"/>
    <property type="match status" value="12"/>
</dbReference>
<dbReference type="RefSeq" id="WP_285486802.1">
    <property type="nucleotide sequence ID" value="NZ_BSTI01000004.1"/>
</dbReference>
<evidence type="ECO:0000259" key="5">
    <source>
        <dbReference type="PROSITE" id="PS50104"/>
    </source>
</evidence>
<dbReference type="PROSITE" id="PS50104">
    <property type="entry name" value="TIR"/>
    <property type="match status" value="1"/>
</dbReference>
<dbReference type="InterPro" id="IPR036322">
    <property type="entry name" value="WD40_repeat_dom_sf"/>
</dbReference>
<dbReference type="InterPro" id="IPR020472">
    <property type="entry name" value="WD40_PAC1"/>
</dbReference>
<evidence type="ECO:0000256" key="3">
    <source>
        <dbReference type="PROSITE-ProRule" id="PRU00221"/>
    </source>
</evidence>
<dbReference type="InterPro" id="IPR035897">
    <property type="entry name" value="Toll_tir_struct_dom_sf"/>
</dbReference>
<feature type="domain" description="NACHT" evidence="6">
    <location>
        <begin position="692"/>
        <end position="810"/>
    </location>
</feature>
<feature type="region of interest" description="Disordered" evidence="4">
    <location>
        <begin position="146"/>
        <end position="193"/>
    </location>
</feature>
<evidence type="ECO:0008006" key="9">
    <source>
        <dbReference type="Google" id="ProtNLM"/>
    </source>
</evidence>
<evidence type="ECO:0000256" key="1">
    <source>
        <dbReference type="ARBA" id="ARBA00022574"/>
    </source>
</evidence>
<dbReference type="SUPFAM" id="SSF52200">
    <property type="entry name" value="Toll/Interleukin receptor TIR domain"/>
    <property type="match status" value="1"/>
</dbReference>
<feature type="repeat" description="WD" evidence="3">
    <location>
        <begin position="1384"/>
        <end position="1425"/>
    </location>
</feature>
<dbReference type="InterPro" id="IPR029052">
    <property type="entry name" value="Metallo-depent_PP-like"/>
</dbReference>
<feature type="repeat" description="WD" evidence="3">
    <location>
        <begin position="1344"/>
        <end position="1383"/>
    </location>
</feature>
<reference evidence="7" key="1">
    <citation type="submission" date="2023-03" db="EMBL/GenBank/DDBJ databases">
        <title>Amycolatopsis taiwanensis NBRC 103393.</title>
        <authorList>
            <person name="Ichikawa N."/>
            <person name="Sato H."/>
            <person name="Tonouchi N."/>
        </authorList>
    </citation>
    <scope>NUCLEOTIDE SEQUENCE</scope>
    <source>
        <strain evidence="7">NBRC 103393</strain>
    </source>
</reference>
<dbReference type="SUPFAM" id="SSF56300">
    <property type="entry name" value="Metallo-dependent phosphatases"/>
    <property type="match status" value="1"/>
</dbReference>
<dbReference type="InterPro" id="IPR054571">
    <property type="entry name" value="NA-iREase3_dom"/>
</dbReference>
<dbReference type="PROSITE" id="PS00678">
    <property type="entry name" value="WD_REPEATS_1"/>
    <property type="match status" value="5"/>
</dbReference>
<feature type="repeat" description="WD" evidence="3">
    <location>
        <begin position="1681"/>
        <end position="1722"/>
    </location>
</feature>
<evidence type="ECO:0000313" key="8">
    <source>
        <dbReference type="Proteomes" id="UP001165136"/>
    </source>
</evidence>
<dbReference type="SUPFAM" id="SSF52540">
    <property type="entry name" value="P-loop containing nucleoside triphosphate hydrolases"/>
    <property type="match status" value="1"/>
</dbReference>
<comment type="caution">
    <text evidence="7">The sequence shown here is derived from an EMBL/GenBank/DDBJ whole genome shotgun (WGS) entry which is preliminary data.</text>
</comment>
<dbReference type="Gene3D" id="2.130.10.10">
    <property type="entry name" value="YVTN repeat-like/Quinoprotein amine dehydrogenase"/>
    <property type="match status" value="5"/>
</dbReference>
<keyword evidence="1 3" id="KW-0853">WD repeat</keyword>
<feature type="repeat" description="WD" evidence="3">
    <location>
        <begin position="1639"/>
        <end position="1680"/>
    </location>
</feature>
<dbReference type="InterPro" id="IPR015943">
    <property type="entry name" value="WD40/YVTN_repeat-like_dom_sf"/>
</dbReference>
<dbReference type="CDD" id="cd00200">
    <property type="entry name" value="WD40"/>
    <property type="match status" value="2"/>
</dbReference>
<dbReference type="Pfam" id="PF22739">
    <property type="entry name" value="NA-iREase3"/>
    <property type="match status" value="1"/>
</dbReference>
<evidence type="ECO:0000256" key="4">
    <source>
        <dbReference type="SAM" id="MobiDB-lite"/>
    </source>
</evidence>
<dbReference type="SMART" id="SM00320">
    <property type="entry name" value="WD40"/>
    <property type="match status" value="15"/>
</dbReference>
<protein>
    <recommendedName>
        <fullName evidence="9">TIR domain-containing protein</fullName>
    </recommendedName>
</protein>
<dbReference type="PANTHER" id="PTHR19848">
    <property type="entry name" value="WD40 REPEAT PROTEIN"/>
    <property type="match status" value="1"/>
</dbReference>
<feature type="repeat" description="WD" evidence="3">
    <location>
        <begin position="1723"/>
        <end position="1762"/>
    </location>
</feature>
<dbReference type="PRINTS" id="PR00320">
    <property type="entry name" value="GPROTEINBRPT"/>
</dbReference>
<feature type="repeat" description="WD" evidence="3">
    <location>
        <begin position="1426"/>
        <end position="1467"/>
    </location>
</feature>
<dbReference type="InterPro" id="IPR027417">
    <property type="entry name" value="P-loop_NTPase"/>
</dbReference>
<dbReference type="Pfam" id="PF13676">
    <property type="entry name" value="TIR_2"/>
    <property type="match status" value="1"/>
</dbReference>
<dbReference type="SMART" id="SM00255">
    <property type="entry name" value="TIR"/>
    <property type="match status" value="1"/>
</dbReference>
<dbReference type="PANTHER" id="PTHR19848:SF8">
    <property type="entry name" value="F-BOX AND WD REPEAT DOMAIN CONTAINING 7"/>
    <property type="match status" value="1"/>
</dbReference>
<dbReference type="Gene3D" id="3.40.50.300">
    <property type="entry name" value="P-loop containing nucleotide triphosphate hydrolases"/>
    <property type="match status" value="1"/>
</dbReference>
<accession>A0A9W6VEE8</accession>
<dbReference type="EMBL" id="BSTI01000004">
    <property type="protein sequence ID" value="GLY65705.1"/>
    <property type="molecule type" value="Genomic_DNA"/>
</dbReference>
<dbReference type="Pfam" id="PF00400">
    <property type="entry name" value="WD40"/>
    <property type="match status" value="12"/>
</dbReference>
<feature type="repeat" description="WD" evidence="3">
    <location>
        <begin position="1552"/>
        <end position="1593"/>
    </location>
</feature>
<dbReference type="Gene3D" id="2.160.20.80">
    <property type="entry name" value="E3 ubiquitin-protein ligase SopA"/>
    <property type="match status" value="1"/>
</dbReference>
<feature type="domain" description="TIR" evidence="5">
    <location>
        <begin position="12"/>
        <end position="134"/>
    </location>
</feature>
<dbReference type="InterPro" id="IPR007111">
    <property type="entry name" value="NACHT_NTPase"/>
</dbReference>
<keyword evidence="2" id="KW-0677">Repeat</keyword>
<dbReference type="InterPro" id="IPR000157">
    <property type="entry name" value="TIR_dom"/>
</dbReference>
<dbReference type="SUPFAM" id="SSF141571">
    <property type="entry name" value="Pentapeptide repeat-like"/>
    <property type="match status" value="1"/>
</dbReference>
<dbReference type="InterPro" id="IPR001646">
    <property type="entry name" value="5peptide_repeat"/>
</dbReference>
<evidence type="ECO:0000256" key="2">
    <source>
        <dbReference type="ARBA" id="ARBA00022737"/>
    </source>
</evidence>
<dbReference type="PROSITE" id="PS50837">
    <property type="entry name" value="NACHT"/>
    <property type="match status" value="1"/>
</dbReference>
<dbReference type="Gene3D" id="3.60.21.10">
    <property type="match status" value="1"/>
</dbReference>
<dbReference type="Proteomes" id="UP001165136">
    <property type="component" value="Unassembled WGS sequence"/>
</dbReference>
<gene>
    <name evidence="7" type="ORF">Atai01_23240</name>
</gene>